<proteinExistence type="predicted"/>
<keyword evidence="1" id="KW-0472">Membrane</keyword>
<sequence>MNSQMESQVVDSPIDNDNASDYQQCSCPMCRGQCQWCSKSGCGMCSHCKNTRCPLCPYCAKTDIQNEPFTMTEKIKLNLTFDRFLLFIILILVGYIAWKHYRE</sequence>
<dbReference type="EMBL" id="KY684108">
    <property type="protein sequence ID" value="ARF11404.1"/>
    <property type="molecule type" value="Genomic_DNA"/>
</dbReference>
<organism evidence="2">
    <name type="scientific">Klosneuvirus KNV1</name>
    <dbReference type="NCBI Taxonomy" id="1977640"/>
    <lineage>
        <taxon>Viruses</taxon>
        <taxon>Varidnaviria</taxon>
        <taxon>Bamfordvirae</taxon>
        <taxon>Nucleocytoviricota</taxon>
        <taxon>Megaviricetes</taxon>
        <taxon>Imitervirales</taxon>
        <taxon>Mimiviridae</taxon>
        <taxon>Klosneuvirinae</taxon>
        <taxon>Klosneuvirus</taxon>
    </lineage>
</organism>
<keyword evidence="1" id="KW-1133">Transmembrane helix</keyword>
<keyword evidence="1" id="KW-0812">Transmembrane</keyword>
<gene>
    <name evidence="2" type="ORF">Klosneuvirus_1_261</name>
</gene>
<name>A0A1V0SID6_9VIRU</name>
<protein>
    <submittedName>
        <fullName evidence="2">Uncharacterized protein</fullName>
    </submittedName>
</protein>
<evidence type="ECO:0000313" key="2">
    <source>
        <dbReference type="EMBL" id="ARF11404.1"/>
    </source>
</evidence>
<evidence type="ECO:0000256" key="1">
    <source>
        <dbReference type="SAM" id="Phobius"/>
    </source>
</evidence>
<accession>A0A1V0SID6</accession>
<feature type="transmembrane region" description="Helical" evidence="1">
    <location>
        <begin position="84"/>
        <end position="101"/>
    </location>
</feature>
<reference evidence="2" key="1">
    <citation type="journal article" date="2017" name="Science">
        <title>Giant viruses with an expanded complement of translation system components.</title>
        <authorList>
            <person name="Schulz F."/>
            <person name="Yutin N."/>
            <person name="Ivanova N.N."/>
            <person name="Ortega D.R."/>
            <person name="Lee T.K."/>
            <person name="Vierheilig J."/>
            <person name="Daims H."/>
            <person name="Horn M."/>
            <person name="Wagner M."/>
            <person name="Jensen G.J."/>
            <person name="Kyrpides N.C."/>
            <person name="Koonin E.V."/>
            <person name="Woyke T."/>
        </authorList>
    </citation>
    <scope>NUCLEOTIDE SEQUENCE</scope>
    <source>
        <strain evidence="2">KNV1</strain>
    </source>
</reference>